<comment type="caution">
    <text evidence="1">The sequence shown here is derived from an EMBL/GenBank/DDBJ whole genome shotgun (WGS) entry which is preliminary data.</text>
</comment>
<evidence type="ECO:0000313" key="1">
    <source>
        <dbReference type="EMBL" id="PQJ09825.1"/>
    </source>
</evidence>
<reference evidence="1 2" key="1">
    <citation type="submission" date="2018-01" db="EMBL/GenBank/DDBJ databases">
        <title>A novel member of the phylum Bacteroidetes isolated from glacier ice.</title>
        <authorList>
            <person name="Liu Q."/>
            <person name="Xin Y.-H."/>
        </authorList>
    </citation>
    <scope>NUCLEOTIDE SEQUENCE [LARGE SCALE GENOMIC DNA]</scope>
    <source>
        <strain evidence="1 2">RB1R16</strain>
    </source>
</reference>
<dbReference type="Proteomes" id="UP000239872">
    <property type="component" value="Unassembled WGS sequence"/>
</dbReference>
<accession>A0A2S7STA4</accession>
<name>A0A2S7STA4_9BACT</name>
<sequence>MECGLSLTPTLSKGEGDVDTYLKRTDPMAVGQRPTAGGQRGNHRRGSVNVHAIAWVCDDIGEAN</sequence>
<protein>
    <submittedName>
        <fullName evidence="1">Uncharacterized protein</fullName>
    </submittedName>
</protein>
<keyword evidence="2" id="KW-1185">Reference proteome</keyword>
<proteinExistence type="predicted"/>
<dbReference type="EMBL" id="PPSL01000005">
    <property type="protein sequence ID" value="PQJ09825.1"/>
    <property type="molecule type" value="Genomic_DNA"/>
</dbReference>
<organism evidence="1 2">
    <name type="scientific">Flavipsychrobacter stenotrophus</name>
    <dbReference type="NCBI Taxonomy" id="2077091"/>
    <lineage>
        <taxon>Bacteria</taxon>
        <taxon>Pseudomonadati</taxon>
        <taxon>Bacteroidota</taxon>
        <taxon>Chitinophagia</taxon>
        <taxon>Chitinophagales</taxon>
        <taxon>Chitinophagaceae</taxon>
        <taxon>Flavipsychrobacter</taxon>
    </lineage>
</organism>
<evidence type="ECO:0000313" key="2">
    <source>
        <dbReference type="Proteomes" id="UP000239872"/>
    </source>
</evidence>
<gene>
    <name evidence="1" type="ORF">CJD36_018040</name>
</gene>
<dbReference type="AlphaFoldDB" id="A0A2S7STA4"/>